<sequence>MVVGLSENIEAWLEMSFDGGERQWRCGKGATHQLSSIVRDIGEPCLHQSSIKMSKMLKPDRWQTIFDKDGKVHGFRKVLKLIILGGVDSAIRPEVWEFLLNVMLWASFEI</sequence>
<proteinExistence type="predicted"/>
<dbReference type="AlphaFoldDB" id="A0A9Q1L5A9"/>
<evidence type="ECO:0008006" key="3">
    <source>
        <dbReference type="Google" id="ProtNLM"/>
    </source>
</evidence>
<reference evidence="2" key="1">
    <citation type="journal article" date="2023" name="Proc. Natl. Acad. Sci. U.S.A.">
        <title>Genomic and structural basis for evolution of tropane alkaloid biosynthesis.</title>
        <authorList>
            <person name="Wanga Y.-J."/>
            <person name="Taina T."/>
            <person name="Yua J.-Y."/>
            <person name="Lia J."/>
            <person name="Xua B."/>
            <person name="Chenc J."/>
            <person name="D'Auriad J.C."/>
            <person name="Huanga J.-P."/>
            <person name="Huanga S.-X."/>
        </authorList>
    </citation>
    <scope>NUCLEOTIDE SEQUENCE [LARGE SCALE GENOMIC DNA]</scope>
    <source>
        <strain evidence="2">cv. KIB-2019</strain>
    </source>
</reference>
<dbReference type="OrthoDB" id="1715978at2759"/>
<organism evidence="1 2">
    <name type="scientific">Anisodus acutangulus</name>
    <dbReference type="NCBI Taxonomy" id="402998"/>
    <lineage>
        <taxon>Eukaryota</taxon>
        <taxon>Viridiplantae</taxon>
        <taxon>Streptophyta</taxon>
        <taxon>Embryophyta</taxon>
        <taxon>Tracheophyta</taxon>
        <taxon>Spermatophyta</taxon>
        <taxon>Magnoliopsida</taxon>
        <taxon>eudicotyledons</taxon>
        <taxon>Gunneridae</taxon>
        <taxon>Pentapetalae</taxon>
        <taxon>asterids</taxon>
        <taxon>lamiids</taxon>
        <taxon>Solanales</taxon>
        <taxon>Solanaceae</taxon>
        <taxon>Solanoideae</taxon>
        <taxon>Hyoscyameae</taxon>
        <taxon>Anisodus</taxon>
    </lineage>
</organism>
<dbReference type="Proteomes" id="UP001152561">
    <property type="component" value="Unassembled WGS sequence"/>
</dbReference>
<name>A0A9Q1L5A9_9SOLA</name>
<protein>
    <recommendedName>
        <fullName evidence="3">Rab-GAP TBC domain-containing protein</fullName>
    </recommendedName>
</protein>
<evidence type="ECO:0000313" key="1">
    <source>
        <dbReference type="EMBL" id="KAJ8527557.1"/>
    </source>
</evidence>
<dbReference type="EMBL" id="JAJAGQ010000023">
    <property type="protein sequence ID" value="KAJ8527557.1"/>
    <property type="molecule type" value="Genomic_DNA"/>
</dbReference>
<gene>
    <name evidence="1" type="ORF">K7X08_015008</name>
</gene>
<comment type="caution">
    <text evidence="1">The sequence shown here is derived from an EMBL/GenBank/DDBJ whole genome shotgun (WGS) entry which is preliminary data.</text>
</comment>
<dbReference type="InterPro" id="IPR035969">
    <property type="entry name" value="Rab-GAP_TBC_sf"/>
</dbReference>
<evidence type="ECO:0000313" key="2">
    <source>
        <dbReference type="Proteomes" id="UP001152561"/>
    </source>
</evidence>
<accession>A0A9Q1L5A9</accession>
<dbReference type="SUPFAM" id="SSF47923">
    <property type="entry name" value="Ypt/Rab-GAP domain of gyp1p"/>
    <property type="match status" value="1"/>
</dbReference>
<keyword evidence="2" id="KW-1185">Reference proteome</keyword>